<evidence type="ECO:0000313" key="1">
    <source>
        <dbReference type="EMBL" id="KAF0329430.1"/>
    </source>
</evidence>
<reference evidence="1 2" key="1">
    <citation type="submission" date="2019-12" db="EMBL/GenBank/DDBJ databases">
        <title>A genome sequence resource for the geographically widespread anthracnose pathogen Colletotrichum asianum.</title>
        <authorList>
            <person name="Meng Y."/>
        </authorList>
    </citation>
    <scope>NUCLEOTIDE SEQUENCE [LARGE SCALE GENOMIC DNA]</scope>
    <source>
        <strain evidence="1 2">ICMP 18580</strain>
    </source>
</reference>
<dbReference type="EMBL" id="WOWK01000012">
    <property type="protein sequence ID" value="KAF0329430.1"/>
    <property type="molecule type" value="Genomic_DNA"/>
</dbReference>
<keyword evidence="2" id="KW-1185">Reference proteome</keyword>
<sequence length="433" mass="47517">MNHTSGGSSRLKSISTVWSTLTQTVASINSSYSFTVTSSYPANNLLVNNFIYSANTINLATVTLPCFIAVSNKYINYRPPSTWTYVTKTSTVLSTTTTFVTTTITTTSTIYSAVTTSFNSYLTRTLYARTVTITASNKTARFTYLTFRRGLDEHTPTPTAGPDRRAVDGVVAQATPTMVKDWDATKISFACKQIATDTETNTYTTTTTTTTSGVVTATGTITKNAQGPLQTYTNTISSTRFMGIATATVAGTVATETVCPPSPVNTCFKIKVHGCPWVEDKYIHYHQYGSFQPESWYGTDYVFYLTIGGHLMGYIPGGPSLVLGTSYPCVSDNYWGEVYLKPMDQSFNGCIMAKCSKDADPCSKGLACSIIDAGGVERFGMSLQVPDFQANSYHRDDGRSSNSFRPAWYKLQDTSWYKWLPFTMTYEDVPCPC</sequence>
<accession>A0A8H3WNJ8</accession>
<proteinExistence type="predicted"/>
<evidence type="ECO:0000313" key="2">
    <source>
        <dbReference type="Proteomes" id="UP000434172"/>
    </source>
</evidence>
<organism evidence="1 2">
    <name type="scientific">Colletotrichum asianum</name>
    <dbReference type="NCBI Taxonomy" id="702518"/>
    <lineage>
        <taxon>Eukaryota</taxon>
        <taxon>Fungi</taxon>
        <taxon>Dikarya</taxon>
        <taxon>Ascomycota</taxon>
        <taxon>Pezizomycotina</taxon>
        <taxon>Sordariomycetes</taxon>
        <taxon>Hypocreomycetidae</taxon>
        <taxon>Glomerellales</taxon>
        <taxon>Glomerellaceae</taxon>
        <taxon>Colletotrichum</taxon>
        <taxon>Colletotrichum gloeosporioides species complex</taxon>
    </lineage>
</organism>
<gene>
    <name evidence="1" type="ORF">GQ607_003379</name>
</gene>
<dbReference type="AlphaFoldDB" id="A0A8H3WNJ8"/>
<name>A0A8H3WNJ8_9PEZI</name>
<dbReference type="OrthoDB" id="10505746at2759"/>
<protein>
    <submittedName>
        <fullName evidence="1">Kelch domain-containing protein</fullName>
    </submittedName>
</protein>
<comment type="caution">
    <text evidence="1">The sequence shown here is derived from an EMBL/GenBank/DDBJ whole genome shotgun (WGS) entry which is preliminary data.</text>
</comment>
<dbReference type="Proteomes" id="UP000434172">
    <property type="component" value="Unassembled WGS sequence"/>
</dbReference>